<feature type="compositionally biased region" description="Polar residues" evidence="1">
    <location>
        <begin position="125"/>
        <end position="136"/>
    </location>
</feature>
<evidence type="ECO:0000313" key="3">
    <source>
        <dbReference type="Proteomes" id="UP000499080"/>
    </source>
</evidence>
<reference evidence="2 3" key="1">
    <citation type="journal article" date="2019" name="Sci. Rep.">
        <title>Orb-weaving spider Araneus ventricosus genome elucidates the spidroin gene catalogue.</title>
        <authorList>
            <person name="Kono N."/>
            <person name="Nakamura H."/>
            <person name="Ohtoshi R."/>
            <person name="Moran D.A.P."/>
            <person name="Shinohara A."/>
            <person name="Yoshida Y."/>
            <person name="Fujiwara M."/>
            <person name="Mori M."/>
            <person name="Tomita M."/>
            <person name="Arakawa K."/>
        </authorList>
    </citation>
    <scope>NUCLEOTIDE SEQUENCE [LARGE SCALE GENOMIC DNA]</scope>
</reference>
<accession>A0A4Y2D4P8</accession>
<evidence type="ECO:0000313" key="2">
    <source>
        <dbReference type="EMBL" id="GBM11693.1"/>
    </source>
</evidence>
<feature type="compositionally biased region" description="Low complexity" evidence="1">
    <location>
        <begin position="109"/>
        <end position="124"/>
    </location>
</feature>
<gene>
    <name evidence="2" type="ORF">AVEN_75649_1</name>
</gene>
<proteinExistence type="predicted"/>
<feature type="region of interest" description="Disordered" evidence="1">
    <location>
        <begin position="36"/>
        <end position="74"/>
    </location>
</feature>
<feature type="compositionally biased region" description="Polar residues" evidence="1">
    <location>
        <begin position="64"/>
        <end position="74"/>
    </location>
</feature>
<sequence>MVLWQCPCTITIKSEKPNHSYRPDFFIGKNPSLDSWVQKTPSPHHSLLRHRQGSNPEGLPSPNPNWSIITSPNPNRSIITSPNPNWSIITSPKPNWSVITLPKPNWSIITSPNPNSPNSTSPNTKWFTKTTPTPRK</sequence>
<feature type="region of interest" description="Disordered" evidence="1">
    <location>
        <begin position="109"/>
        <end position="136"/>
    </location>
</feature>
<keyword evidence="3" id="KW-1185">Reference proteome</keyword>
<name>A0A4Y2D4P8_ARAVE</name>
<dbReference type="EMBL" id="BGPR01000303">
    <property type="protein sequence ID" value="GBM11693.1"/>
    <property type="molecule type" value="Genomic_DNA"/>
</dbReference>
<dbReference type="Proteomes" id="UP000499080">
    <property type="component" value="Unassembled WGS sequence"/>
</dbReference>
<dbReference type="AlphaFoldDB" id="A0A4Y2D4P8"/>
<evidence type="ECO:0000256" key="1">
    <source>
        <dbReference type="SAM" id="MobiDB-lite"/>
    </source>
</evidence>
<organism evidence="2 3">
    <name type="scientific">Araneus ventricosus</name>
    <name type="common">Orbweaver spider</name>
    <name type="synonym">Epeira ventricosa</name>
    <dbReference type="NCBI Taxonomy" id="182803"/>
    <lineage>
        <taxon>Eukaryota</taxon>
        <taxon>Metazoa</taxon>
        <taxon>Ecdysozoa</taxon>
        <taxon>Arthropoda</taxon>
        <taxon>Chelicerata</taxon>
        <taxon>Arachnida</taxon>
        <taxon>Araneae</taxon>
        <taxon>Araneomorphae</taxon>
        <taxon>Entelegynae</taxon>
        <taxon>Araneoidea</taxon>
        <taxon>Araneidae</taxon>
        <taxon>Araneus</taxon>
    </lineage>
</organism>
<protein>
    <submittedName>
        <fullName evidence="2">Uncharacterized protein</fullName>
    </submittedName>
</protein>
<comment type="caution">
    <text evidence="2">The sequence shown here is derived from an EMBL/GenBank/DDBJ whole genome shotgun (WGS) entry which is preliminary data.</text>
</comment>